<dbReference type="EMBL" id="MN739363">
    <property type="protein sequence ID" value="QHT01088.1"/>
    <property type="molecule type" value="Genomic_DNA"/>
</dbReference>
<dbReference type="AlphaFoldDB" id="A0A6C0C933"/>
<evidence type="ECO:0000259" key="2">
    <source>
        <dbReference type="PROSITE" id="PS50011"/>
    </source>
</evidence>
<dbReference type="PANTHER" id="PTHR44167:SF24">
    <property type="entry name" value="SERINE_THREONINE-PROTEIN KINASE CHK2"/>
    <property type="match status" value="1"/>
</dbReference>
<reference evidence="3" key="1">
    <citation type="journal article" date="2020" name="Nature">
        <title>Giant virus diversity and host interactions through global metagenomics.</title>
        <authorList>
            <person name="Schulz F."/>
            <person name="Roux S."/>
            <person name="Paez-Espino D."/>
            <person name="Jungbluth S."/>
            <person name="Walsh D.A."/>
            <person name="Denef V.J."/>
            <person name="McMahon K.D."/>
            <person name="Konstantinidis K.T."/>
            <person name="Eloe-Fadrosh E.A."/>
            <person name="Kyrpides N.C."/>
            <person name="Woyke T."/>
        </authorList>
    </citation>
    <scope>NUCLEOTIDE SEQUENCE</scope>
    <source>
        <strain evidence="3">GVMAG-M-3300020192-26</strain>
    </source>
</reference>
<dbReference type="PROSITE" id="PS50011">
    <property type="entry name" value="PROTEIN_KINASE_DOM"/>
    <property type="match status" value="1"/>
</dbReference>
<organism evidence="3">
    <name type="scientific">viral metagenome</name>
    <dbReference type="NCBI Taxonomy" id="1070528"/>
    <lineage>
        <taxon>unclassified sequences</taxon>
        <taxon>metagenomes</taxon>
        <taxon>organismal metagenomes</taxon>
    </lineage>
</organism>
<feature type="region of interest" description="Disordered" evidence="1">
    <location>
        <begin position="1"/>
        <end position="81"/>
    </location>
</feature>
<sequence>MKKYPKKNMIDSDAQLYSTDSETSSSDKFDLITNLVEPTKRVTQESKVTNQRKRKNDTSEEETSDSCKTKSHDRSSEKPTETRIEFVKNILKGSKLKPMIDFDNVDSSTNIKLNKQIMNIKELFTSMDIRLRYLKSGTTGHTFKGVSKGDKSIEFAVKVCAYPKDEYGAINNLSRPENTELRMLKLLSQFVIKRCTPHFVLPIGMFNTNITNFIKIPPGIIDLKDPKNKMYKKFVARYHNDDYEDFVSVLISEWANGGDLLDYIRKNYAKLTLKDWVVFIFQILFTLSLIHKKYPAFRHNDMKANNILVQLTNITSSMPYYCYNMDGVKFIMPNINMQIKIWDFDFACIDGIIENNKVNASWTRKMNITKKENKYYDMHYFFNTLISARFFPQFYEGGVPPEIVEFVHRIIPEKYRTAGKYVNEKGRIQVDFEYTTPYKVIMTDPLFNKYRYTGGTATPRGPYSQTPVADSGKKK</sequence>
<feature type="domain" description="Protein kinase" evidence="2">
    <location>
        <begin position="128"/>
        <end position="475"/>
    </location>
</feature>
<dbReference type="InterPro" id="IPR011009">
    <property type="entry name" value="Kinase-like_dom_sf"/>
</dbReference>
<dbReference type="InterPro" id="IPR008271">
    <property type="entry name" value="Ser/Thr_kinase_AS"/>
</dbReference>
<dbReference type="Gene3D" id="1.10.510.10">
    <property type="entry name" value="Transferase(Phosphotransferase) domain 1"/>
    <property type="match status" value="1"/>
</dbReference>
<proteinExistence type="predicted"/>
<dbReference type="SUPFAM" id="SSF56112">
    <property type="entry name" value="Protein kinase-like (PK-like)"/>
    <property type="match status" value="1"/>
</dbReference>
<feature type="compositionally biased region" description="Polar residues" evidence="1">
    <location>
        <begin position="15"/>
        <end position="24"/>
    </location>
</feature>
<protein>
    <recommendedName>
        <fullName evidence="2">Protein kinase domain-containing protein</fullName>
    </recommendedName>
</protein>
<dbReference type="InterPro" id="IPR000719">
    <property type="entry name" value="Prot_kinase_dom"/>
</dbReference>
<dbReference type="Pfam" id="PF07714">
    <property type="entry name" value="PK_Tyr_Ser-Thr"/>
    <property type="match status" value="1"/>
</dbReference>
<feature type="compositionally biased region" description="Basic and acidic residues" evidence="1">
    <location>
        <begin position="65"/>
        <end position="81"/>
    </location>
</feature>
<evidence type="ECO:0000256" key="1">
    <source>
        <dbReference type="SAM" id="MobiDB-lite"/>
    </source>
</evidence>
<dbReference type="PROSITE" id="PS00108">
    <property type="entry name" value="PROTEIN_KINASE_ST"/>
    <property type="match status" value="1"/>
</dbReference>
<dbReference type="GO" id="GO:0004672">
    <property type="term" value="F:protein kinase activity"/>
    <property type="evidence" value="ECO:0007669"/>
    <property type="project" value="InterPro"/>
</dbReference>
<accession>A0A6C0C933</accession>
<name>A0A6C0C933_9ZZZZ</name>
<evidence type="ECO:0000313" key="3">
    <source>
        <dbReference type="EMBL" id="QHT01088.1"/>
    </source>
</evidence>
<dbReference type="InterPro" id="IPR001245">
    <property type="entry name" value="Ser-Thr/Tyr_kinase_cat_dom"/>
</dbReference>
<dbReference type="GO" id="GO:0005524">
    <property type="term" value="F:ATP binding"/>
    <property type="evidence" value="ECO:0007669"/>
    <property type="project" value="InterPro"/>
</dbReference>
<dbReference type="PANTHER" id="PTHR44167">
    <property type="entry name" value="OVARIAN-SPECIFIC SERINE/THREONINE-PROTEIN KINASE LOK-RELATED"/>
    <property type="match status" value="1"/>
</dbReference>